<keyword evidence="2" id="KW-0418">Kinase</keyword>
<feature type="domain" description="Protein kinase" evidence="1">
    <location>
        <begin position="18"/>
        <end position="323"/>
    </location>
</feature>
<accession>A0A173TB37</accession>
<dbReference type="GO" id="GO:0004672">
    <property type="term" value="F:protein kinase activity"/>
    <property type="evidence" value="ECO:0007669"/>
    <property type="project" value="InterPro"/>
</dbReference>
<organism evidence="2 3">
    <name type="scientific">Anaerobutyricum hallii</name>
    <dbReference type="NCBI Taxonomy" id="39488"/>
    <lineage>
        <taxon>Bacteria</taxon>
        <taxon>Bacillati</taxon>
        <taxon>Bacillota</taxon>
        <taxon>Clostridia</taxon>
        <taxon>Lachnospirales</taxon>
        <taxon>Lachnospiraceae</taxon>
        <taxon>Anaerobutyricum</taxon>
    </lineage>
</organism>
<name>A0A173TB37_9FIRM</name>
<sequence>MRELKIGERIPIEAGGEAVVSRELGRGGQGIVYLVRYNGREYALKWYFISRIKNPEAFRNNLRKNIEDGAPEGGKQFIWPLFLTETKKNGAFGYLMRLAPSGYESFTDIYNGYRWEKPRVKGQPARKIKVKFASLDVMLTAAINIVKAFRALHLSGKSYQDLNDGGFFIDTRSGDVLVCDCDNVAADGDNFGIGGMPGFMAPEVVRGIAKPDVLTDRYSLAVVLFKLFFRGDPLEGSKVLQCVVMTEENDLIHYGKDPVFIYDPNNASNRPVNGVHDNVIKLWKIYPDFIREAFTLSFTYGIQEPNARIIEKSWIQMLIQLKLDIIHCSCGKTAFSSAFEKAGEHTLRCRNCGSTIYTMGVKDYELPLNLGAKLYKCLTKKNSDDFESVTGMVIENRLKKGLFGIKNMSGDVWKAKFPDNSVREVGPGKGVPIWKGLEIDFGDNLIAKILL</sequence>
<reference evidence="2 3" key="1">
    <citation type="submission" date="2015-09" db="EMBL/GenBank/DDBJ databases">
        <authorList>
            <consortium name="Pathogen Informatics"/>
        </authorList>
    </citation>
    <scope>NUCLEOTIDE SEQUENCE [LARGE SCALE GENOMIC DNA]</scope>
    <source>
        <strain evidence="2 3">2789STDY5834966</strain>
    </source>
</reference>
<dbReference type="InterPro" id="IPR000719">
    <property type="entry name" value="Prot_kinase_dom"/>
</dbReference>
<keyword evidence="2" id="KW-0808">Transferase</keyword>
<dbReference type="OrthoDB" id="9805504at2"/>
<dbReference type="AlphaFoldDB" id="A0A173TB37"/>
<proteinExistence type="predicted"/>
<dbReference type="PROSITE" id="PS50011">
    <property type="entry name" value="PROTEIN_KINASE_DOM"/>
    <property type="match status" value="1"/>
</dbReference>
<dbReference type="Proteomes" id="UP000095390">
    <property type="component" value="Unassembled WGS sequence"/>
</dbReference>
<keyword evidence="2" id="KW-0238">DNA-binding</keyword>
<dbReference type="Gene3D" id="1.10.510.10">
    <property type="entry name" value="Transferase(Phosphotransferase) domain 1"/>
    <property type="match status" value="1"/>
</dbReference>
<evidence type="ECO:0000313" key="2">
    <source>
        <dbReference type="EMBL" id="CUM99309.1"/>
    </source>
</evidence>
<dbReference type="EMBL" id="CYYC01000016">
    <property type="protein sequence ID" value="CUM99309.1"/>
    <property type="molecule type" value="Genomic_DNA"/>
</dbReference>
<dbReference type="SUPFAM" id="SSF56112">
    <property type="entry name" value="Protein kinase-like (PK-like)"/>
    <property type="match status" value="1"/>
</dbReference>
<gene>
    <name evidence="2" type="ORF">ERS852578_01528</name>
</gene>
<evidence type="ECO:0000313" key="3">
    <source>
        <dbReference type="Proteomes" id="UP000095390"/>
    </source>
</evidence>
<dbReference type="GO" id="GO:0005524">
    <property type="term" value="F:ATP binding"/>
    <property type="evidence" value="ECO:0007669"/>
    <property type="project" value="InterPro"/>
</dbReference>
<dbReference type="RefSeq" id="WP_022170138.1">
    <property type="nucleotide sequence ID" value="NZ_CATVSP010000108.1"/>
</dbReference>
<dbReference type="SMART" id="SM00220">
    <property type="entry name" value="S_TKc"/>
    <property type="match status" value="1"/>
</dbReference>
<evidence type="ECO:0000259" key="1">
    <source>
        <dbReference type="PROSITE" id="PS50011"/>
    </source>
</evidence>
<dbReference type="GO" id="GO:0003677">
    <property type="term" value="F:DNA binding"/>
    <property type="evidence" value="ECO:0007669"/>
    <property type="project" value="UniProtKB-KW"/>
</dbReference>
<protein>
    <submittedName>
        <fullName evidence="2">Uncharacterized protein with protein kinase and helix-hairpin-helix DNA-binding domains</fullName>
    </submittedName>
</protein>
<dbReference type="InterPro" id="IPR011009">
    <property type="entry name" value="Kinase-like_dom_sf"/>
</dbReference>